<organism evidence="10 11">
    <name type="scientific">Trypanosoma equiperdum</name>
    <dbReference type="NCBI Taxonomy" id="5694"/>
    <lineage>
        <taxon>Eukaryota</taxon>
        <taxon>Discoba</taxon>
        <taxon>Euglenozoa</taxon>
        <taxon>Kinetoplastea</taxon>
        <taxon>Metakinetoplastina</taxon>
        <taxon>Trypanosomatida</taxon>
        <taxon>Trypanosomatidae</taxon>
        <taxon>Trypanosoma</taxon>
    </lineage>
</organism>
<comment type="caution">
    <text evidence="10">The sequence shown here is derived from an EMBL/GenBank/DDBJ whole genome shotgun (WGS) entry which is preliminary data.</text>
</comment>
<dbReference type="SUPFAM" id="SSF58087">
    <property type="entry name" value="Variant surface glycoprotein (N-terminal domain)"/>
    <property type="match status" value="1"/>
</dbReference>
<dbReference type="GO" id="GO:0005886">
    <property type="term" value="C:plasma membrane"/>
    <property type="evidence" value="ECO:0007669"/>
    <property type="project" value="UniProtKB-SubCell"/>
</dbReference>
<evidence type="ECO:0000256" key="7">
    <source>
        <dbReference type="ARBA" id="ARBA00023288"/>
    </source>
</evidence>
<evidence type="ECO:0000256" key="5">
    <source>
        <dbReference type="ARBA" id="ARBA00023136"/>
    </source>
</evidence>
<evidence type="ECO:0000256" key="2">
    <source>
        <dbReference type="ARBA" id="ARBA00004609"/>
    </source>
</evidence>
<dbReference type="InterPro" id="IPR027446">
    <property type="entry name" value="VSG_C_dom_sf"/>
</dbReference>
<feature type="compositionally biased region" description="Basic and acidic residues" evidence="8">
    <location>
        <begin position="345"/>
        <end position="369"/>
    </location>
</feature>
<dbReference type="GO" id="GO:0098552">
    <property type="term" value="C:side of membrane"/>
    <property type="evidence" value="ECO:0007669"/>
    <property type="project" value="UniProtKB-KW"/>
</dbReference>
<keyword evidence="5" id="KW-0472">Membrane</keyword>
<evidence type="ECO:0000313" key="10">
    <source>
        <dbReference type="EMBL" id="SCU71496.1"/>
    </source>
</evidence>
<dbReference type="GeneID" id="92377017"/>
<gene>
    <name evidence="10" type="ORF">TEOVI_000307700</name>
</gene>
<evidence type="ECO:0000256" key="8">
    <source>
        <dbReference type="SAM" id="MobiDB-lite"/>
    </source>
</evidence>
<dbReference type="Pfam" id="PF00913">
    <property type="entry name" value="Trypan_glycop"/>
    <property type="match status" value="1"/>
</dbReference>
<dbReference type="AlphaFoldDB" id="A0A1G4IGQ0"/>
<comment type="function">
    <text evidence="1">VSG forms a coat on the surface of the parasite. The trypanosome evades the immune response of the host by expressing a series of antigenically distinct VSGs from an estimated 1000 VSG genes.</text>
</comment>
<dbReference type="EMBL" id="CZPT02001640">
    <property type="protein sequence ID" value="SCU71496.1"/>
    <property type="molecule type" value="Genomic_DNA"/>
</dbReference>
<name>A0A1G4IGQ0_TRYEQ</name>
<proteinExistence type="predicted"/>
<dbReference type="RefSeq" id="XP_067082156.1">
    <property type="nucleotide sequence ID" value="XM_067226055.1"/>
</dbReference>
<evidence type="ECO:0000256" key="3">
    <source>
        <dbReference type="ARBA" id="ARBA00022475"/>
    </source>
</evidence>
<evidence type="ECO:0000256" key="4">
    <source>
        <dbReference type="ARBA" id="ARBA00022622"/>
    </source>
</evidence>
<keyword evidence="4" id="KW-0336">GPI-anchor</keyword>
<reference evidence="10" key="1">
    <citation type="submission" date="2016-09" db="EMBL/GenBank/DDBJ databases">
        <authorList>
            <person name="Hebert L."/>
            <person name="Moumen B."/>
        </authorList>
    </citation>
    <scope>NUCLEOTIDE SEQUENCE [LARGE SCALE GENOMIC DNA]</scope>
    <source>
        <strain evidence="10">OVI</strain>
    </source>
</reference>
<dbReference type="Gene3D" id="4.10.110.20">
    <property type="entry name" value="Variant surface glycoprotein MITAT 1.2, VSG 221, C-terminal domain"/>
    <property type="match status" value="1"/>
</dbReference>
<dbReference type="GO" id="GO:0042783">
    <property type="term" value="P:symbiont-mediated evasion of host immune response"/>
    <property type="evidence" value="ECO:0007669"/>
    <property type="project" value="InterPro"/>
</dbReference>
<feature type="region of interest" description="Disordered" evidence="8">
    <location>
        <begin position="339"/>
        <end position="386"/>
    </location>
</feature>
<sequence length="386" mass="41084">MAAYKTSDRNASIVHAAAAEASHTCVTSALENLENLYSTGIMTTAKAGQTIGHVEEFITLLKTASKGGATTGYCLNSGNTNAPTTDTRINGDECTELEFDTTAAPMVFEGEHIDKSGFKTFKNQDVITGQATKCSLLEKSGGGAANAADIFQSDGTHNLVQGLLTVTAKSAASHAATFTKQDAIASDWVIQKPTDQLQKLYVAIAEAKKAIETQTNCRTDAKSVIQHVIGDGKTTREIEKYLKAIYPAEKKDTATNDARTMIDKVAGTSNNQKTKIQEQIVSTGATKVQGTTAESKQLKDISGNDQLQTAFLAQRAELNEASSSAAKACQSQNTASTKITETDESCQKKGTGDACKDGCKVEGTGENKKCVKNPSYKPKKKVEEKR</sequence>
<keyword evidence="11" id="KW-1185">Reference proteome</keyword>
<evidence type="ECO:0000256" key="1">
    <source>
        <dbReference type="ARBA" id="ARBA00002523"/>
    </source>
</evidence>
<dbReference type="Proteomes" id="UP000195570">
    <property type="component" value="Unassembled WGS sequence"/>
</dbReference>
<dbReference type="SUPFAM" id="SSF118251">
    <property type="entry name" value="Variant surface glycoprotein MITAT 1.2, VSG 221, C-terminal domain"/>
    <property type="match status" value="1"/>
</dbReference>
<evidence type="ECO:0000256" key="6">
    <source>
        <dbReference type="ARBA" id="ARBA00023180"/>
    </source>
</evidence>
<dbReference type="VEuPathDB" id="TriTrypDB:TEOVI_000307700"/>
<dbReference type="InterPro" id="IPR001812">
    <property type="entry name" value="Trypano_VSG_A_N_dom"/>
</dbReference>
<comment type="subcellular location">
    <subcellularLocation>
        <location evidence="2">Cell membrane</location>
        <topology evidence="2">Lipid-anchor</topology>
        <topology evidence="2">GPI-anchor</topology>
    </subcellularLocation>
</comment>
<feature type="domain" description="Trypanosome variant surface glycoprotein A-type N-terminal" evidence="9">
    <location>
        <begin position="3"/>
        <end position="311"/>
    </location>
</feature>
<keyword evidence="3" id="KW-1003">Cell membrane</keyword>
<protein>
    <submittedName>
        <fullName evidence="10">Variant surface protein (VSG), putative</fullName>
    </submittedName>
</protein>
<keyword evidence="7" id="KW-0449">Lipoprotein</keyword>
<dbReference type="Gene3D" id="3.90.150.10">
    <property type="entry name" value="Variant Surface Glycoprotein, subunit A domain 1"/>
    <property type="match status" value="1"/>
</dbReference>
<evidence type="ECO:0000313" key="11">
    <source>
        <dbReference type="Proteomes" id="UP000195570"/>
    </source>
</evidence>
<accession>A0A1G4IGQ0</accession>
<keyword evidence="6" id="KW-0325">Glycoprotein</keyword>
<evidence type="ECO:0000259" key="9">
    <source>
        <dbReference type="Pfam" id="PF00913"/>
    </source>
</evidence>